<evidence type="ECO:0000313" key="2">
    <source>
        <dbReference type="Proteomes" id="UP001279660"/>
    </source>
</evidence>
<comment type="caution">
    <text evidence="1">The sequence shown here is derived from an EMBL/GenBank/DDBJ whole genome shotgun (WGS) entry which is preliminary data.</text>
</comment>
<accession>A0ABU4PJD2</accession>
<organism evidence="1 2">
    <name type="scientific">Sphingomonas echinoides</name>
    <dbReference type="NCBI Taxonomy" id="59803"/>
    <lineage>
        <taxon>Bacteria</taxon>
        <taxon>Pseudomonadati</taxon>
        <taxon>Pseudomonadota</taxon>
        <taxon>Alphaproteobacteria</taxon>
        <taxon>Sphingomonadales</taxon>
        <taxon>Sphingomonadaceae</taxon>
        <taxon>Sphingomonas</taxon>
    </lineage>
</organism>
<protein>
    <recommendedName>
        <fullName evidence="3">Fe2OG dioxygenase domain-containing protein</fullName>
    </recommendedName>
</protein>
<dbReference type="RefSeq" id="WP_050810899.1">
    <property type="nucleotide sequence ID" value="NZ_JAWXXV010000001.1"/>
</dbReference>
<evidence type="ECO:0008006" key="3">
    <source>
        <dbReference type="Google" id="ProtNLM"/>
    </source>
</evidence>
<gene>
    <name evidence="1" type="ORF">SIL82_07825</name>
</gene>
<dbReference type="SUPFAM" id="SSF51197">
    <property type="entry name" value="Clavaminate synthase-like"/>
    <property type="match status" value="1"/>
</dbReference>
<sequence>MMDVHGSYARDGYALIKGLLPRDVATAFLRQMKADLAQGGAPIERHTRASPLLKGDAVEVYGYHYPPMLGMLWGLTPTVRALTGRDVLPTYDYFRIYREGDILRVHSDRQACEHSLSLTLDYSDGVPWDLEVGTDRLDGPSAAVGPDFGGQPYVSLTMEPGDAVLYRGVEHRHGRMTPNANGWSAHLFLHWVERDGPYASFAFDGNADSTKPVNFSFS</sequence>
<keyword evidence="2" id="KW-1185">Reference proteome</keyword>
<proteinExistence type="predicted"/>
<dbReference type="EMBL" id="JAWXXV010000001">
    <property type="protein sequence ID" value="MDX5984166.1"/>
    <property type="molecule type" value="Genomic_DNA"/>
</dbReference>
<evidence type="ECO:0000313" key="1">
    <source>
        <dbReference type="EMBL" id="MDX5984166.1"/>
    </source>
</evidence>
<reference evidence="1 2" key="1">
    <citation type="submission" date="2023-11" db="EMBL/GenBank/DDBJ databases">
        <title>MicrobeMod: A computational toolkit for identifying prokaryotic methylation and restriction-modification with nanopore sequencing.</title>
        <authorList>
            <person name="Crits-Christoph A."/>
            <person name="Kang S.C."/>
            <person name="Lee H."/>
            <person name="Ostrov N."/>
        </authorList>
    </citation>
    <scope>NUCLEOTIDE SEQUENCE [LARGE SCALE GENOMIC DNA]</scope>
    <source>
        <strain evidence="1 2">ATCC 14820</strain>
    </source>
</reference>
<dbReference type="Proteomes" id="UP001279660">
    <property type="component" value="Unassembled WGS sequence"/>
</dbReference>
<name>A0ABU4PJD2_9SPHN</name>